<comment type="caution">
    <text evidence="1">The sequence shown here is derived from an EMBL/GenBank/DDBJ whole genome shotgun (WGS) entry which is preliminary data.</text>
</comment>
<protein>
    <submittedName>
        <fullName evidence="1">Uncharacterized protein</fullName>
    </submittedName>
</protein>
<dbReference type="EMBL" id="VJMI01003471">
    <property type="protein sequence ID" value="KAF0774595.1"/>
    <property type="molecule type" value="Genomic_DNA"/>
</dbReference>
<dbReference type="VEuPathDB" id="FungiDB:H257_06902"/>
<organism evidence="1 2">
    <name type="scientific">Aphanomyces astaci</name>
    <name type="common">Crayfish plague agent</name>
    <dbReference type="NCBI Taxonomy" id="112090"/>
    <lineage>
        <taxon>Eukaryota</taxon>
        <taxon>Sar</taxon>
        <taxon>Stramenopiles</taxon>
        <taxon>Oomycota</taxon>
        <taxon>Saprolegniomycetes</taxon>
        <taxon>Saprolegniales</taxon>
        <taxon>Verrucalvaceae</taxon>
        <taxon>Aphanomyces</taxon>
    </lineage>
</organism>
<evidence type="ECO:0000313" key="2">
    <source>
        <dbReference type="Proteomes" id="UP000469452"/>
    </source>
</evidence>
<evidence type="ECO:0000313" key="1">
    <source>
        <dbReference type="EMBL" id="KAF0774595.1"/>
    </source>
</evidence>
<sequence length="162" mass="17833">MVNEYRSSVDEGHVGQSPVYSLSVRMNPVVTPLQRLKQGSPDEYSAWAIARCGLIQHIATRTYGYLDEAILAPLEISQVVVWDDTHKDAQIGDYGAGGRKTQVRFPRDADGMFDPDGSIGPEKSYLNTKFNQQARFSIGCAIVELHNGATMGCRCTPFVYSG</sequence>
<gene>
    <name evidence="1" type="ORF">AaE_001707</name>
</gene>
<dbReference type="AlphaFoldDB" id="A0A6A5AVX9"/>
<accession>A0A6A5AVX9</accession>
<proteinExistence type="predicted"/>
<dbReference type="Proteomes" id="UP000469452">
    <property type="component" value="Unassembled WGS sequence"/>
</dbReference>
<dbReference type="VEuPathDB" id="FungiDB:H257_06901"/>
<reference evidence="1 2" key="1">
    <citation type="submission" date="2019-06" db="EMBL/GenBank/DDBJ databases">
        <title>Genomics analysis of Aphanomyces spp. identifies a new class of oomycete effector associated with host adaptation.</title>
        <authorList>
            <person name="Gaulin E."/>
        </authorList>
    </citation>
    <scope>NUCLEOTIDE SEQUENCE [LARGE SCALE GENOMIC DNA]</scope>
    <source>
        <strain evidence="1 2">E</strain>
    </source>
</reference>
<name>A0A6A5AVX9_APHAT</name>